<evidence type="ECO:0000313" key="2">
    <source>
        <dbReference type="EMBL" id="KAF8700844.1"/>
    </source>
</evidence>
<feature type="region of interest" description="Disordered" evidence="1">
    <location>
        <begin position="133"/>
        <end position="181"/>
    </location>
</feature>
<protein>
    <submittedName>
        <fullName evidence="2">Uncharacterized protein</fullName>
    </submittedName>
</protein>
<keyword evidence="3" id="KW-1185">Reference proteome</keyword>
<feature type="compositionally biased region" description="Polar residues" evidence="1">
    <location>
        <begin position="388"/>
        <end position="398"/>
    </location>
</feature>
<evidence type="ECO:0000313" key="3">
    <source>
        <dbReference type="Proteomes" id="UP000636709"/>
    </source>
</evidence>
<feature type="region of interest" description="Disordered" evidence="1">
    <location>
        <begin position="1"/>
        <end position="71"/>
    </location>
</feature>
<evidence type="ECO:0000256" key="1">
    <source>
        <dbReference type="SAM" id="MobiDB-lite"/>
    </source>
</evidence>
<feature type="compositionally biased region" description="Polar residues" evidence="1">
    <location>
        <begin position="369"/>
        <end position="378"/>
    </location>
</feature>
<gene>
    <name evidence="2" type="ORF">HU200_034208</name>
</gene>
<feature type="compositionally biased region" description="Low complexity" evidence="1">
    <location>
        <begin position="20"/>
        <end position="30"/>
    </location>
</feature>
<dbReference type="PANTHER" id="PTHR33672">
    <property type="entry name" value="YCF3-INTERACTING PROTEIN 1, CHLOROPLASTIC"/>
    <property type="match status" value="1"/>
</dbReference>
<dbReference type="OrthoDB" id="1880037at2759"/>
<dbReference type="EMBL" id="JACEFO010001825">
    <property type="protein sequence ID" value="KAF8700844.1"/>
    <property type="molecule type" value="Genomic_DNA"/>
</dbReference>
<accession>A0A835BQT0</accession>
<feature type="region of interest" description="Disordered" evidence="1">
    <location>
        <begin position="104"/>
        <end position="123"/>
    </location>
</feature>
<feature type="region of interest" description="Disordered" evidence="1">
    <location>
        <begin position="354"/>
        <end position="398"/>
    </location>
</feature>
<dbReference type="PANTHER" id="PTHR33672:SF2">
    <property type="match status" value="1"/>
</dbReference>
<name>A0A835BQT0_9POAL</name>
<sequence>MAPSAYDRAPIQPPPPRPPLAAAVPPQARASCPGPAMARDSIHGASWEETFRWQRPPLPEEPPPEVRDVSIDPFSLRQFSRLDIDRPLPIPSVSVDDHRAHASPALLDDDAGAPGTEVSSPLASVAGELKASVTASPLTEAQPRSKLSAGGWEAELADAGLDVDLTSPSTERKASEPQRWGSDVPLIATEYSFGRGKQAAKHAAGRAPPFTCCMYVPGLTRRVKPPLSSSSTATAAARSFSSSTFGKATAPATTVLQADDPARTCSARRSSTVSVAVSLERFDCGNLSSASASSRGLGLDLDDEGEAASSSSYFDLPLEIILGCDDDDESDQPVCAAFLFDSDGVRKSVLKRRLQAGAGMEPRRPSLGKVSTDSSGRTSTHHVRVSLKSRSPAVSTSP</sequence>
<reference evidence="2" key="1">
    <citation type="submission" date="2020-07" db="EMBL/GenBank/DDBJ databases">
        <title>Genome sequence and genetic diversity analysis of an under-domesticated orphan crop, white fonio (Digitaria exilis).</title>
        <authorList>
            <person name="Bennetzen J.L."/>
            <person name="Chen S."/>
            <person name="Ma X."/>
            <person name="Wang X."/>
            <person name="Yssel A.E.J."/>
            <person name="Chaluvadi S.R."/>
            <person name="Johnson M."/>
            <person name="Gangashetty P."/>
            <person name="Hamidou F."/>
            <person name="Sanogo M.D."/>
            <person name="Zwaenepoel A."/>
            <person name="Wallace J."/>
            <person name="Van De Peer Y."/>
            <person name="Van Deynze A."/>
        </authorList>
    </citation>
    <scope>NUCLEOTIDE SEQUENCE</scope>
    <source>
        <tissue evidence="2">Leaves</tissue>
    </source>
</reference>
<comment type="caution">
    <text evidence="2">The sequence shown here is derived from an EMBL/GenBank/DDBJ whole genome shotgun (WGS) entry which is preliminary data.</text>
</comment>
<organism evidence="2 3">
    <name type="scientific">Digitaria exilis</name>
    <dbReference type="NCBI Taxonomy" id="1010633"/>
    <lineage>
        <taxon>Eukaryota</taxon>
        <taxon>Viridiplantae</taxon>
        <taxon>Streptophyta</taxon>
        <taxon>Embryophyta</taxon>
        <taxon>Tracheophyta</taxon>
        <taxon>Spermatophyta</taxon>
        <taxon>Magnoliopsida</taxon>
        <taxon>Liliopsida</taxon>
        <taxon>Poales</taxon>
        <taxon>Poaceae</taxon>
        <taxon>PACMAD clade</taxon>
        <taxon>Panicoideae</taxon>
        <taxon>Panicodae</taxon>
        <taxon>Paniceae</taxon>
        <taxon>Anthephorinae</taxon>
        <taxon>Digitaria</taxon>
    </lineage>
</organism>
<dbReference type="GO" id="GO:0048564">
    <property type="term" value="P:photosystem I assembly"/>
    <property type="evidence" value="ECO:0007669"/>
    <property type="project" value="InterPro"/>
</dbReference>
<dbReference type="Proteomes" id="UP000636709">
    <property type="component" value="Unassembled WGS sequence"/>
</dbReference>
<proteinExistence type="predicted"/>
<dbReference type="InterPro" id="IPR040340">
    <property type="entry name" value="CEST/Y3IP1"/>
</dbReference>
<dbReference type="GO" id="GO:0080183">
    <property type="term" value="P:response to photooxidative stress"/>
    <property type="evidence" value="ECO:0007669"/>
    <property type="project" value="InterPro"/>
</dbReference>
<dbReference type="AlphaFoldDB" id="A0A835BQT0"/>
<dbReference type="GO" id="GO:0009535">
    <property type="term" value="C:chloroplast thylakoid membrane"/>
    <property type="evidence" value="ECO:0007669"/>
    <property type="project" value="InterPro"/>
</dbReference>